<dbReference type="InterPro" id="IPR009057">
    <property type="entry name" value="Homeodomain-like_sf"/>
</dbReference>
<evidence type="ECO:0000256" key="1">
    <source>
        <dbReference type="ARBA" id="ARBA00023015"/>
    </source>
</evidence>
<dbReference type="Pfam" id="PF12833">
    <property type="entry name" value="HTH_18"/>
    <property type="match status" value="1"/>
</dbReference>
<dbReference type="PANTHER" id="PTHR46796:SF6">
    <property type="entry name" value="ARAC SUBFAMILY"/>
    <property type="match status" value="1"/>
</dbReference>
<evidence type="ECO:0000259" key="4">
    <source>
        <dbReference type="PROSITE" id="PS01124"/>
    </source>
</evidence>
<keyword evidence="2" id="KW-0238">DNA-binding</keyword>
<protein>
    <submittedName>
        <fullName evidence="5">AraC family transcriptional regulator</fullName>
    </submittedName>
</protein>
<dbReference type="GO" id="GO:0043565">
    <property type="term" value="F:sequence-specific DNA binding"/>
    <property type="evidence" value="ECO:0007669"/>
    <property type="project" value="InterPro"/>
</dbReference>
<dbReference type="InterPro" id="IPR035418">
    <property type="entry name" value="AraC-bd_2"/>
</dbReference>
<keyword evidence="1" id="KW-0805">Transcription regulation</keyword>
<comment type="caution">
    <text evidence="5">The sequence shown here is derived from an EMBL/GenBank/DDBJ whole genome shotgun (WGS) entry which is preliminary data.</text>
</comment>
<reference evidence="5" key="1">
    <citation type="journal article" date="2014" name="Int. J. Syst. Evol. Microbiol.">
        <title>Complete genome sequence of Corynebacterium casei LMG S-19264T (=DSM 44701T), isolated from a smear-ripened cheese.</title>
        <authorList>
            <consortium name="US DOE Joint Genome Institute (JGI-PGF)"/>
            <person name="Walter F."/>
            <person name="Albersmeier A."/>
            <person name="Kalinowski J."/>
            <person name="Ruckert C."/>
        </authorList>
    </citation>
    <scope>NUCLEOTIDE SEQUENCE</scope>
    <source>
        <strain evidence="5">JCM 3131</strain>
    </source>
</reference>
<sequence>MLEKIYDSRDLPVSDREEAWRAVTASVLAVDVSVGGATEFEASLRAAGLGEVQVTAQTHTSLTSRPRPGRQSAPETYAVALVLRGRQGISQNGREASLGAGDLVLFSASRPREAVVEARREPAASVLVRVPRSVLPLPPDRVNRLLAVRMSGREGVGCLLAGFLTHLTADSTSCRPADGQRLGGVLVDLITAWLAHHLDAQDQVPEHSRRRAQFLEIQHFIHRHLDDDELSPADVAAAHHISLRTLHRLFHAHAHGATVASYIRHQRLTRVRRDLADPHMAARPVHAIAARWGFPQPADFTRVFRTAYGMPPGEYRRLCLRGAVGAPS</sequence>
<dbReference type="Gene3D" id="1.10.10.60">
    <property type="entry name" value="Homeodomain-like"/>
    <property type="match status" value="1"/>
</dbReference>
<name>A0A918BPI7_9ACTN</name>
<dbReference type="InterPro" id="IPR018062">
    <property type="entry name" value="HTH_AraC-typ_CS"/>
</dbReference>
<dbReference type="Proteomes" id="UP000620156">
    <property type="component" value="Unassembled WGS sequence"/>
</dbReference>
<dbReference type="GO" id="GO:0003700">
    <property type="term" value="F:DNA-binding transcription factor activity"/>
    <property type="evidence" value="ECO:0007669"/>
    <property type="project" value="InterPro"/>
</dbReference>
<dbReference type="InterPro" id="IPR050204">
    <property type="entry name" value="AraC_XylS_family_regulators"/>
</dbReference>
<dbReference type="PROSITE" id="PS00041">
    <property type="entry name" value="HTH_ARAC_FAMILY_1"/>
    <property type="match status" value="1"/>
</dbReference>
<feature type="domain" description="HTH araC/xylS-type" evidence="4">
    <location>
        <begin position="215"/>
        <end position="318"/>
    </location>
</feature>
<keyword evidence="3" id="KW-0804">Transcription</keyword>
<evidence type="ECO:0000256" key="2">
    <source>
        <dbReference type="ARBA" id="ARBA00023125"/>
    </source>
</evidence>
<dbReference type="SMART" id="SM00342">
    <property type="entry name" value="HTH_ARAC"/>
    <property type="match status" value="1"/>
</dbReference>
<keyword evidence="6" id="KW-1185">Reference proteome</keyword>
<organism evidence="5 6">
    <name type="scientific">Streptomyces ruber</name>
    <dbReference type="NCBI Taxonomy" id="83378"/>
    <lineage>
        <taxon>Bacteria</taxon>
        <taxon>Bacillati</taxon>
        <taxon>Actinomycetota</taxon>
        <taxon>Actinomycetes</taxon>
        <taxon>Kitasatosporales</taxon>
        <taxon>Streptomycetaceae</taxon>
        <taxon>Streptomyces</taxon>
    </lineage>
</organism>
<dbReference type="InterPro" id="IPR018060">
    <property type="entry name" value="HTH_AraC"/>
</dbReference>
<dbReference type="EMBL" id="BMQK01000018">
    <property type="protein sequence ID" value="GGQ81273.1"/>
    <property type="molecule type" value="Genomic_DNA"/>
</dbReference>
<reference evidence="5" key="2">
    <citation type="submission" date="2020-09" db="EMBL/GenBank/DDBJ databases">
        <authorList>
            <person name="Sun Q."/>
            <person name="Ohkuma M."/>
        </authorList>
    </citation>
    <scope>NUCLEOTIDE SEQUENCE</scope>
    <source>
        <strain evidence="5">JCM 3131</strain>
    </source>
</reference>
<dbReference type="SUPFAM" id="SSF46689">
    <property type="entry name" value="Homeodomain-like"/>
    <property type="match status" value="1"/>
</dbReference>
<evidence type="ECO:0000313" key="6">
    <source>
        <dbReference type="Proteomes" id="UP000620156"/>
    </source>
</evidence>
<dbReference type="RefSeq" id="WP_189219923.1">
    <property type="nucleotide sequence ID" value="NZ_BMQK01000018.1"/>
</dbReference>
<gene>
    <name evidence="5" type="ORF">GCM10010145_58770</name>
</gene>
<evidence type="ECO:0000256" key="3">
    <source>
        <dbReference type="ARBA" id="ARBA00023163"/>
    </source>
</evidence>
<dbReference type="AlphaFoldDB" id="A0A918BPI7"/>
<dbReference type="PROSITE" id="PS01124">
    <property type="entry name" value="HTH_ARAC_FAMILY_2"/>
    <property type="match status" value="1"/>
</dbReference>
<proteinExistence type="predicted"/>
<evidence type="ECO:0000313" key="5">
    <source>
        <dbReference type="EMBL" id="GGQ81273.1"/>
    </source>
</evidence>
<accession>A0A918BPI7</accession>
<dbReference type="PANTHER" id="PTHR46796">
    <property type="entry name" value="HTH-TYPE TRANSCRIPTIONAL ACTIVATOR RHAS-RELATED"/>
    <property type="match status" value="1"/>
</dbReference>
<dbReference type="Pfam" id="PF14525">
    <property type="entry name" value="AraC_binding_2"/>
    <property type="match status" value="1"/>
</dbReference>